<accession>A0A556TY33</accession>
<dbReference type="PANTHER" id="PTHR15887">
    <property type="entry name" value="TRANSMEMBRANE PROTEIN 69"/>
    <property type="match status" value="1"/>
</dbReference>
<dbReference type="EMBL" id="VCAZ01000028">
    <property type="protein sequence ID" value="TSL22063.1"/>
    <property type="molecule type" value="Genomic_DNA"/>
</dbReference>
<keyword evidence="1" id="KW-1133">Transmembrane helix</keyword>
<feature type="transmembrane region" description="Helical" evidence="1">
    <location>
        <begin position="179"/>
        <end position="197"/>
    </location>
</feature>
<keyword evidence="1 2" id="KW-0812">Transmembrane</keyword>
<organism evidence="2 3">
    <name type="scientific">Bagarius yarrelli</name>
    <name type="common">Goonch</name>
    <name type="synonym">Bagrus yarrelli</name>
    <dbReference type="NCBI Taxonomy" id="175774"/>
    <lineage>
        <taxon>Eukaryota</taxon>
        <taxon>Metazoa</taxon>
        <taxon>Chordata</taxon>
        <taxon>Craniata</taxon>
        <taxon>Vertebrata</taxon>
        <taxon>Euteleostomi</taxon>
        <taxon>Actinopterygii</taxon>
        <taxon>Neopterygii</taxon>
        <taxon>Teleostei</taxon>
        <taxon>Ostariophysi</taxon>
        <taxon>Siluriformes</taxon>
        <taxon>Sisoridae</taxon>
        <taxon>Sisorinae</taxon>
        <taxon>Bagarius</taxon>
    </lineage>
</organism>
<feature type="transmembrane region" description="Helical" evidence="1">
    <location>
        <begin position="232"/>
        <end position="254"/>
    </location>
</feature>
<protein>
    <submittedName>
        <fullName evidence="2">Transmembrane protein 69</fullName>
    </submittedName>
</protein>
<comment type="caution">
    <text evidence="2">The sequence shown here is derived from an EMBL/GenBank/DDBJ whole genome shotgun (WGS) entry which is preliminary data.</text>
</comment>
<dbReference type="Proteomes" id="UP000319801">
    <property type="component" value="Unassembled WGS sequence"/>
</dbReference>
<keyword evidence="1" id="KW-0472">Membrane</keyword>
<keyword evidence="3" id="KW-1185">Reference proteome</keyword>
<feature type="transmembrane region" description="Helical" evidence="1">
    <location>
        <begin position="147"/>
        <end position="167"/>
    </location>
</feature>
<dbReference type="InterPro" id="IPR021836">
    <property type="entry name" value="DUF3429"/>
</dbReference>
<dbReference type="PANTHER" id="PTHR15887:SF1">
    <property type="entry name" value="TRANSMEMBRANE PROTEIN 69"/>
    <property type="match status" value="1"/>
</dbReference>
<dbReference type="Pfam" id="PF11911">
    <property type="entry name" value="DUF3429"/>
    <property type="match status" value="1"/>
</dbReference>
<proteinExistence type="predicted"/>
<evidence type="ECO:0000313" key="2">
    <source>
        <dbReference type="EMBL" id="TSL22063.1"/>
    </source>
</evidence>
<dbReference type="AlphaFoldDB" id="A0A556TY33"/>
<sequence length="295" mass="33095">MRHITKAVGTLVLRRHGHRFRFQQLKLPAISIDRRVKGKVVIVLKCSRASITLENQSIGNNCGTWSRQLASGSFVSSGREIRWCPFFTKHRSCFLSPRYASASLIQAESFHSSSQRLKKRQPEEASPRELDLLRYDLRELKNAPKPALYLGFSGLVPFVFPPLLMAITETYIPELAYAQVVYGASVVSFLGGARWGFALPESSPAKPDWLNLANSVVPSLMAWVALLFSHSIIQSGMIVIIGLGISLHYDLALLPTYPSWFKAMRTILTTVAFFSLLATIVLKSFYPEKSYLNKE</sequence>
<feature type="transmembrane region" description="Helical" evidence="1">
    <location>
        <begin position="266"/>
        <end position="286"/>
    </location>
</feature>
<dbReference type="OrthoDB" id="194289at2759"/>
<evidence type="ECO:0000313" key="3">
    <source>
        <dbReference type="Proteomes" id="UP000319801"/>
    </source>
</evidence>
<name>A0A556TY33_BAGYA</name>
<reference evidence="2 3" key="1">
    <citation type="journal article" date="2019" name="Genome Biol. Evol.">
        <title>Whole-Genome Sequencing of the Giant Devil Catfish, Bagarius yarrelli.</title>
        <authorList>
            <person name="Jiang W."/>
            <person name="Lv Y."/>
            <person name="Cheng L."/>
            <person name="Yang K."/>
            <person name="Chao B."/>
            <person name="Wang X."/>
            <person name="Li Y."/>
            <person name="Pan X."/>
            <person name="You X."/>
            <person name="Zhang Y."/>
            <person name="Yang J."/>
            <person name="Li J."/>
            <person name="Zhang X."/>
            <person name="Liu S."/>
            <person name="Sun C."/>
            <person name="Yang J."/>
            <person name="Shi Q."/>
        </authorList>
    </citation>
    <scope>NUCLEOTIDE SEQUENCE [LARGE SCALE GENOMIC DNA]</scope>
    <source>
        <strain evidence="2">JWS20170419001</strain>
        <tissue evidence="2">Muscle</tissue>
    </source>
</reference>
<evidence type="ECO:0000256" key="1">
    <source>
        <dbReference type="SAM" id="Phobius"/>
    </source>
</evidence>
<gene>
    <name evidence="2" type="ORF">Baya_6359</name>
</gene>